<feature type="signal peptide" evidence="1">
    <location>
        <begin position="1"/>
        <end position="23"/>
    </location>
</feature>
<accession>A0A0D6JG95</accession>
<dbReference type="Proteomes" id="UP000033187">
    <property type="component" value="Chromosome 1"/>
</dbReference>
<dbReference type="EMBL" id="LN829119">
    <property type="protein sequence ID" value="CPR20092.1"/>
    <property type="molecule type" value="Genomic_DNA"/>
</dbReference>
<dbReference type="KEGG" id="fiy:BN1229_v1_2452"/>
<evidence type="ECO:0000256" key="1">
    <source>
        <dbReference type="SAM" id="SignalP"/>
    </source>
</evidence>
<feature type="chain" id="PRO_5002306202" evidence="1">
    <location>
        <begin position="24"/>
        <end position="87"/>
    </location>
</feature>
<organism evidence="2 3">
    <name type="scientific">Candidatus Filomicrobium marinum</name>
    <dbReference type="NCBI Taxonomy" id="1608628"/>
    <lineage>
        <taxon>Bacteria</taxon>
        <taxon>Pseudomonadati</taxon>
        <taxon>Pseudomonadota</taxon>
        <taxon>Alphaproteobacteria</taxon>
        <taxon>Hyphomicrobiales</taxon>
        <taxon>Hyphomicrobiaceae</taxon>
        <taxon>Filomicrobium</taxon>
    </lineage>
</organism>
<keyword evidence="1" id="KW-0732">Signal</keyword>
<reference evidence="3" key="1">
    <citation type="submission" date="2015-02" db="EMBL/GenBank/DDBJ databases">
        <authorList>
            <person name="Chooi Y.-H."/>
        </authorList>
    </citation>
    <scope>NUCLEOTIDE SEQUENCE [LARGE SCALE GENOMIC DNA]</scope>
    <source>
        <strain evidence="3">strain Y</strain>
    </source>
</reference>
<gene>
    <name evidence="2" type="ORF">YBN1229_v1_2452</name>
</gene>
<evidence type="ECO:0000313" key="3">
    <source>
        <dbReference type="Proteomes" id="UP000033187"/>
    </source>
</evidence>
<keyword evidence="3" id="KW-1185">Reference proteome</keyword>
<dbReference type="AlphaFoldDB" id="A0A0D6JG95"/>
<sequence length="87" mass="9202">MQRAGLIIAAVVALSFSGVSALAQEGPGGAINPGRDCQTILKCNYKKGGSFRGCISSYSCRVCKFVPANCQVGGQKRTCQRIRCTWG</sequence>
<evidence type="ECO:0000313" key="2">
    <source>
        <dbReference type="EMBL" id="CPR20092.1"/>
    </source>
</evidence>
<name>A0A0D6JG95_9HYPH</name>
<proteinExistence type="predicted"/>
<dbReference type="OrthoDB" id="7933829at2"/>
<protein>
    <submittedName>
        <fullName evidence="2">Uncharacterized protein</fullName>
    </submittedName>
</protein>